<name>A0ACB9ML88_9MYRT</name>
<reference evidence="2" key="1">
    <citation type="journal article" date="2023" name="Front. Plant Sci.">
        <title>Chromosomal-level genome assembly of Melastoma candidum provides insights into trichome evolution.</title>
        <authorList>
            <person name="Zhong Y."/>
            <person name="Wu W."/>
            <person name="Sun C."/>
            <person name="Zou P."/>
            <person name="Liu Y."/>
            <person name="Dai S."/>
            <person name="Zhou R."/>
        </authorList>
    </citation>
    <scope>NUCLEOTIDE SEQUENCE [LARGE SCALE GENOMIC DNA]</scope>
</reference>
<keyword evidence="2" id="KW-1185">Reference proteome</keyword>
<proteinExistence type="predicted"/>
<organism evidence="1 2">
    <name type="scientific">Melastoma candidum</name>
    <dbReference type="NCBI Taxonomy" id="119954"/>
    <lineage>
        <taxon>Eukaryota</taxon>
        <taxon>Viridiplantae</taxon>
        <taxon>Streptophyta</taxon>
        <taxon>Embryophyta</taxon>
        <taxon>Tracheophyta</taxon>
        <taxon>Spermatophyta</taxon>
        <taxon>Magnoliopsida</taxon>
        <taxon>eudicotyledons</taxon>
        <taxon>Gunneridae</taxon>
        <taxon>Pentapetalae</taxon>
        <taxon>rosids</taxon>
        <taxon>malvids</taxon>
        <taxon>Myrtales</taxon>
        <taxon>Melastomataceae</taxon>
        <taxon>Melastomatoideae</taxon>
        <taxon>Melastomateae</taxon>
        <taxon>Melastoma</taxon>
    </lineage>
</organism>
<sequence>MRGITEKFFIFTPVAFYVFDFVTLPVGNGGHSDGGRGSCSDFVACFILGGAIFGTLAYAFAPQLRKSLLNEDEHGFRRAKWPIYYEDGLEKTRQTLNDKISQLNLAIDNVSSRLISQWRLIRKLKQQFVHAIAELQS</sequence>
<comment type="caution">
    <text evidence="1">The sequence shown here is derived from an EMBL/GenBank/DDBJ whole genome shotgun (WGS) entry which is preliminary data.</text>
</comment>
<evidence type="ECO:0000313" key="1">
    <source>
        <dbReference type="EMBL" id="KAI4324862.1"/>
    </source>
</evidence>
<dbReference type="EMBL" id="CM042888">
    <property type="protein sequence ID" value="KAI4324862.1"/>
    <property type="molecule type" value="Genomic_DNA"/>
</dbReference>
<evidence type="ECO:0000313" key="2">
    <source>
        <dbReference type="Proteomes" id="UP001057402"/>
    </source>
</evidence>
<protein>
    <submittedName>
        <fullName evidence="1">Uncharacterized protein</fullName>
    </submittedName>
</protein>
<gene>
    <name evidence="1" type="ORF">MLD38_030312</name>
</gene>
<dbReference type="Proteomes" id="UP001057402">
    <property type="component" value="Chromosome 9"/>
</dbReference>
<accession>A0ACB9ML88</accession>